<evidence type="ECO:0000256" key="13">
    <source>
        <dbReference type="PROSITE-ProRule" id="PRU10132"/>
    </source>
</evidence>
<dbReference type="PIRSF" id="PIRSF039133">
    <property type="entry name" value="SUMO_E1B"/>
    <property type="match status" value="1"/>
</dbReference>
<gene>
    <name evidence="16" type="ORF">ASCRUDRAFT_33371</name>
</gene>
<feature type="binding site" evidence="11">
    <location>
        <begin position="100"/>
        <end position="101"/>
    </location>
    <ligand>
        <name>ATP</name>
        <dbReference type="ChEBI" id="CHEBI:30616"/>
    </ligand>
</feature>
<reference evidence="17" key="1">
    <citation type="submission" date="2016-05" db="EMBL/GenBank/DDBJ databases">
        <title>Comparative genomics of biotechnologically important yeasts.</title>
        <authorList>
            <consortium name="DOE Joint Genome Institute"/>
            <person name="Riley R."/>
            <person name="Haridas S."/>
            <person name="Wolfe K.H."/>
            <person name="Lopes M.R."/>
            <person name="Hittinger C.T."/>
            <person name="Goker M."/>
            <person name="Salamov A."/>
            <person name="Wisecaver J."/>
            <person name="Long T.M."/>
            <person name="Aerts A.L."/>
            <person name="Barry K."/>
            <person name="Choi C."/>
            <person name="Clum A."/>
            <person name="Coughlan A.Y."/>
            <person name="Deshpande S."/>
            <person name="Douglass A.P."/>
            <person name="Hanson S.J."/>
            <person name="Klenk H.-P."/>
            <person name="Labutti K."/>
            <person name="Lapidus A."/>
            <person name="Lindquist E."/>
            <person name="Lipzen A."/>
            <person name="Meier-Kolthoff J.P."/>
            <person name="Ohm R.A."/>
            <person name="Otillar R.P."/>
            <person name="Pangilinan J."/>
            <person name="Peng Y."/>
            <person name="Rokas A."/>
            <person name="Rosa C.A."/>
            <person name="Scheuner C."/>
            <person name="Sibirny A.A."/>
            <person name="Slot J.C."/>
            <person name="Stielow J.B."/>
            <person name="Sun H."/>
            <person name="Kurtzman C.P."/>
            <person name="Blackwell M."/>
            <person name="Grigoriev I.V."/>
            <person name="Jeffries T.W."/>
        </authorList>
    </citation>
    <scope>NUCLEOTIDE SEQUENCE [LARGE SCALE GENOMIC DNA]</scope>
    <source>
        <strain evidence="17">DSM 1968</strain>
    </source>
</reference>
<dbReference type="Gene3D" id="3.10.290.20">
    <property type="entry name" value="Ubiquitin-like 2 activating enzyme e1b. Chain: B, domain 3"/>
    <property type="match status" value="1"/>
</dbReference>
<dbReference type="GO" id="GO:0031510">
    <property type="term" value="C:SUMO activating enzyme complex"/>
    <property type="evidence" value="ECO:0007669"/>
    <property type="project" value="UniProtKB-UniRule"/>
</dbReference>
<evidence type="ECO:0000256" key="2">
    <source>
        <dbReference type="ARBA" id="ARBA00005673"/>
    </source>
</evidence>
<keyword evidence="4 9" id="KW-0547">Nucleotide-binding</keyword>
<feature type="binding site" evidence="11">
    <location>
        <begin position="60"/>
        <end position="63"/>
    </location>
    <ligand>
        <name>ATP</name>
        <dbReference type="ChEBI" id="CHEBI:30616"/>
    </ligand>
</feature>
<protein>
    <recommendedName>
        <fullName evidence="8 9">Ubiquitin-activating enzyme E1-like</fullName>
    </recommendedName>
</protein>
<dbReference type="UniPathway" id="UPA00886"/>
<organism evidence="16 17">
    <name type="scientific">Ascoidea rubescens DSM 1968</name>
    <dbReference type="NCBI Taxonomy" id="1344418"/>
    <lineage>
        <taxon>Eukaryota</taxon>
        <taxon>Fungi</taxon>
        <taxon>Dikarya</taxon>
        <taxon>Ascomycota</taxon>
        <taxon>Saccharomycotina</taxon>
        <taxon>Saccharomycetes</taxon>
        <taxon>Ascoideaceae</taxon>
        <taxon>Ascoidea</taxon>
    </lineage>
</organism>
<dbReference type="InterPro" id="IPR023318">
    <property type="entry name" value="Ub_act_enz_dom_a_sf"/>
</dbReference>
<dbReference type="Proteomes" id="UP000095038">
    <property type="component" value="Unassembled WGS sequence"/>
</dbReference>
<dbReference type="PANTHER" id="PTHR10953">
    <property type="entry name" value="UBIQUITIN-ACTIVATING ENZYME E1"/>
    <property type="match status" value="1"/>
</dbReference>
<feature type="binding site" evidence="12">
    <location>
        <position position="164"/>
    </location>
    <ligand>
        <name>Zn(2+)</name>
        <dbReference type="ChEBI" id="CHEBI:29105"/>
    </ligand>
</feature>
<name>A0A1D2VK63_9ASCO</name>
<feature type="binding site" evidence="12">
    <location>
        <position position="449"/>
    </location>
    <ligand>
        <name>Zn(2+)</name>
        <dbReference type="ChEBI" id="CHEBI:29105"/>
    </ligand>
</feature>
<sequence length="667" mass="76657">MARDSYIQQIIGAEKYEQIKYAKVLLVGAGGIGCELLKDLILMGFGEIHIVDLDTIDLSNLNRQFLFRKKDIKKSKAFTAIKAVNKFKYDHTKLVPYMASIMDSDTFNLAWFDQFHLIFNALDNKDARSFINRICLFLKKPFIESGTTGFFGQVVPIFPYESECYDCTIKETPKSFPVCTIRSTPSQPVHCIHWAKNFLFAQLFGEINVSANNDVKTLGSDNKEEINTLINEQNELINLRNSIFDSNSSLEFALNIIKKIFIDDINKLLKIDDLWKTRKRPIPLDISLVKLLENDRKRVLLKQSNIDEILSNFQKLWSLNENLIVLIYSLINLRKRILNSNNPRSFIIDFDKDDEDTLNFAASSANIRSIIFDIPVKSKFDIKQIAGNIIPAIATTNAMMAGFSALQSLNNFNVLQHYLESKIVFTSIESKSMTNPSQLFPGSKTCASCTVLRELLKIKDIDNEKLTLRVLLKKILNNINYKKHFKDSTNEDDQDNNKPEISIVIGKNRLIYDIEFDDNLDRSLKSLGFKENQILTIKDDDDIKTEIELYILEDKTLSNDIYIPKIDNVPEKPKKKKPKVEPDTNPNEPITFDDEDDDENKKQDEDILEDTDDFITILDDGDEPDSSQLNNTMLQEDISAMNEKRKIEDHELDHQTKKIKIDLSLDD</sequence>
<evidence type="ECO:0000313" key="17">
    <source>
        <dbReference type="Proteomes" id="UP000095038"/>
    </source>
</evidence>
<dbReference type="GO" id="GO:0005737">
    <property type="term" value="C:cytoplasm"/>
    <property type="evidence" value="ECO:0007669"/>
    <property type="project" value="TreeGrafter"/>
</dbReference>
<evidence type="ECO:0000256" key="5">
    <source>
        <dbReference type="ARBA" id="ARBA00022786"/>
    </source>
</evidence>
<evidence type="ECO:0000256" key="1">
    <source>
        <dbReference type="ARBA" id="ARBA00004718"/>
    </source>
</evidence>
<evidence type="ECO:0000256" key="4">
    <source>
        <dbReference type="ARBA" id="ARBA00022741"/>
    </source>
</evidence>
<dbReference type="FunCoup" id="A0A1D2VK63">
    <property type="interactions" value="1895"/>
</dbReference>
<evidence type="ECO:0000256" key="7">
    <source>
        <dbReference type="ARBA" id="ARBA00022840"/>
    </source>
</evidence>
<dbReference type="SUPFAM" id="SSF69572">
    <property type="entry name" value="Activating enzymes of the ubiquitin-like proteins"/>
    <property type="match status" value="1"/>
</dbReference>
<evidence type="ECO:0000256" key="10">
    <source>
        <dbReference type="PIRSR" id="PIRSR039133-1"/>
    </source>
</evidence>
<dbReference type="InterPro" id="IPR030661">
    <property type="entry name" value="Uba2"/>
</dbReference>
<evidence type="ECO:0000256" key="12">
    <source>
        <dbReference type="PIRSR" id="PIRSR039133-3"/>
    </source>
</evidence>
<evidence type="ECO:0000256" key="6">
    <source>
        <dbReference type="ARBA" id="ARBA00022833"/>
    </source>
</evidence>
<dbReference type="OrthoDB" id="10255449at2759"/>
<dbReference type="GO" id="GO:0016925">
    <property type="term" value="P:protein sumoylation"/>
    <property type="evidence" value="ECO:0007669"/>
    <property type="project" value="UniProtKB-UniRule"/>
</dbReference>
<keyword evidence="17" id="KW-1185">Reference proteome</keyword>
<dbReference type="GeneID" id="30964060"/>
<dbReference type="EMBL" id="KV454478">
    <property type="protein sequence ID" value="ODV61979.1"/>
    <property type="molecule type" value="Genomic_DNA"/>
</dbReference>
<feature type="binding site" evidence="12">
    <location>
        <position position="167"/>
    </location>
    <ligand>
        <name>Zn(2+)</name>
        <dbReference type="ChEBI" id="CHEBI:29105"/>
    </ligand>
</feature>
<keyword evidence="6 9" id="KW-0862">Zinc</keyword>
<dbReference type="PROSITE" id="PS51257">
    <property type="entry name" value="PROKAR_LIPOPROTEIN"/>
    <property type="match status" value="1"/>
</dbReference>
<evidence type="ECO:0000256" key="3">
    <source>
        <dbReference type="ARBA" id="ARBA00022723"/>
    </source>
</evidence>
<feature type="binding site" evidence="11">
    <location>
        <begin position="28"/>
        <end position="33"/>
    </location>
    <ligand>
        <name>ATP</name>
        <dbReference type="ChEBI" id="CHEBI:30616"/>
    </ligand>
</feature>
<dbReference type="GO" id="GO:0005524">
    <property type="term" value="F:ATP binding"/>
    <property type="evidence" value="ECO:0007669"/>
    <property type="project" value="UniProtKB-UniRule"/>
</dbReference>
<evidence type="ECO:0000313" key="16">
    <source>
        <dbReference type="EMBL" id="ODV61979.1"/>
    </source>
</evidence>
<keyword evidence="5 9" id="KW-0833">Ubl conjugation pathway</keyword>
<keyword evidence="7 9" id="KW-0067">ATP-binding</keyword>
<feature type="domain" description="THIF-type NAD/FAD binding fold" evidence="15">
    <location>
        <begin position="9"/>
        <end position="415"/>
    </location>
</feature>
<feature type="binding site" evidence="11">
    <location>
        <position position="52"/>
    </location>
    <ligand>
        <name>ATP</name>
        <dbReference type="ChEBI" id="CHEBI:30616"/>
    </ligand>
</feature>
<dbReference type="FunFam" id="3.50.50.80:FF:000004">
    <property type="entry name" value="Ubiquitin-activating enzyme E1-like"/>
    <property type="match status" value="1"/>
</dbReference>
<dbReference type="InParanoid" id="A0A1D2VK63"/>
<evidence type="ECO:0000256" key="9">
    <source>
        <dbReference type="PIRNR" id="PIRNR039133"/>
    </source>
</evidence>
<dbReference type="STRING" id="1344418.A0A1D2VK63"/>
<feature type="binding site" evidence="11">
    <location>
        <position position="76"/>
    </location>
    <ligand>
        <name>ATP</name>
        <dbReference type="ChEBI" id="CHEBI:30616"/>
    </ligand>
</feature>
<proteinExistence type="inferred from homology"/>
<accession>A0A1D2VK63</accession>
<dbReference type="Pfam" id="PF00899">
    <property type="entry name" value="ThiF"/>
    <property type="match status" value="1"/>
</dbReference>
<dbReference type="InterPro" id="IPR042449">
    <property type="entry name" value="Ub-E1_IAD_1"/>
</dbReference>
<evidence type="ECO:0000259" key="15">
    <source>
        <dbReference type="Pfam" id="PF00899"/>
    </source>
</evidence>
<dbReference type="GO" id="GO:0019948">
    <property type="term" value="F:SUMO activating enzyme activity"/>
    <property type="evidence" value="ECO:0007669"/>
    <property type="project" value="UniProtKB-UniRule"/>
</dbReference>
<dbReference type="Gene3D" id="1.10.10.520">
    <property type="entry name" value="Ubiquitin activating enzymes (Uba3). Chain: B, domain 2"/>
    <property type="match status" value="1"/>
</dbReference>
<evidence type="ECO:0000256" key="14">
    <source>
        <dbReference type="SAM" id="MobiDB-lite"/>
    </source>
</evidence>
<dbReference type="InterPro" id="IPR045886">
    <property type="entry name" value="ThiF/MoeB/HesA"/>
</dbReference>
<dbReference type="Gene3D" id="3.50.50.80">
    <property type="entry name" value="Ubiquitin-activating enzyme E1, inactive adenylation domain, subdomain 1"/>
    <property type="match status" value="1"/>
</dbReference>
<dbReference type="RefSeq" id="XP_020048286.1">
    <property type="nucleotide sequence ID" value="XM_020190424.1"/>
</dbReference>
<feature type="binding site" evidence="11">
    <location>
        <begin position="123"/>
        <end position="128"/>
    </location>
    <ligand>
        <name>ATP</name>
        <dbReference type="ChEBI" id="CHEBI:30616"/>
    </ligand>
</feature>
<feature type="binding site" evidence="12">
    <location>
        <position position="446"/>
    </location>
    <ligand>
        <name>Zn(2+)</name>
        <dbReference type="ChEBI" id="CHEBI:29105"/>
    </ligand>
</feature>
<feature type="active site" description="Glycyl thioester intermediate" evidence="10 13">
    <location>
        <position position="179"/>
    </location>
</feature>
<dbReference type="InterPro" id="IPR035985">
    <property type="entry name" value="Ubiquitin-activating_enz"/>
</dbReference>
<keyword evidence="3 9" id="KW-0479">Metal-binding</keyword>
<dbReference type="InterPro" id="IPR033127">
    <property type="entry name" value="UBQ-activ_enz_E1_Cys_AS"/>
</dbReference>
<dbReference type="GO" id="GO:0046872">
    <property type="term" value="F:metal ion binding"/>
    <property type="evidence" value="ECO:0007669"/>
    <property type="project" value="UniProtKB-KW"/>
</dbReference>
<comment type="pathway">
    <text evidence="1 9">Protein modification; protein sumoylation.</text>
</comment>
<dbReference type="AlphaFoldDB" id="A0A1D2VK63"/>
<dbReference type="PROSITE" id="PS00865">
    <property type="entry name" value="UBIQUITIN_ACTIVAT_2"/>
    <property type="match status" value="1"/>
</dbReference>
<dbReference type="InterPro" id="IPR000594">
    <property type="entry name" value="ThiF_NAD_FAD-bd"/>
</dbReference>
<evidence type="ECO:0000256" key="8">
    <source>
        <dbReference type="ARBA" id="ARBA00073512"/>
    </source>
</evidence>
<comment type="subunit">
    <text evidence="9">Heterodimer.</text>
</comment>
<feature type="region of interest" description="Disordered" evidence="14">
    <location>
        <begin position="567"/>
        <end position="610"/>
    </location>
</feature>
<evidence type="ECO:0000256" key="11">
    <source>
        <dbReference type="PIRSR" id="PIRSR039133-2"/>
    </source>
</evidence>
<comment type="similarity">
    <text evidence="2 9">Belongs to the ubiquitin-activating E1 family.</text>
</comment>
<dbReference type="PANTHER" id="PTHR10953:SF5">
    <property type="entry name" value="SUMO-ACTIVATING ENZYME SUBUNIT 2"/>
    <property type="match status" value="1"/>
</dbReference>